<dbReference type="PANTHER" id="PTHR30614:SF20">
    <property type="entry name" value="GLUTAMINE TRANSPORT SYSTEM PERMEASE PROTEIN GLNP"/>
    <property type="match status" value="1"/>
</dbReference>
<dbReference type="InterPro" id="IPR000515">
    <property type="entry name" value="MetI-like"/>
</dbReference>
<dbReference type="PANTHER" id="PTHR30614">
    <property type="entry name" value="MEMBRANE COMPONENT OF AMINO ACID ABC TRANSPORTER"/>
    <property type="match status" value="1"/>
</dbReference>
<feature type="transmembrane region" description="Helical" evidence="10">
    <location>
        <begin position="66"/>
        <end position="87"/>
    </location>
</feature>
<gene>
    <name evidence="12" type="ordered locus">DEFDS_1237</name>
</gene>
<proteinExistence type="inferred from homology"/>
<dbReference type="SUPFAM" id="SSF161098">
    <property type="entry name" value="MetI-like"/>
    <property type="match status" value="1"/>
</dbReference>
<dbReference type="EMBL" id="AP011529">
    <property type="protein sequence ID" value="BAI80705.1"/>
    <property type="molecule type" value="Genomic_DNA"/>
</dbReference>
<dbReference type="RefSeq" id="WP_013007952.1">
    <property type="nucleotide sequence ID" value="NC_013939.1"/>
</dbReference>
<keyword evidence="4 10" id="KW-0813">Transport</keyword>
<evidence type="ECO:0000259" key="11">
    <source>
        <dbReference type="PROSITE" id="PS50928"/>
    </source>
</evidence>
<evidence type="ECO:0000256" key="8">
    <source>
        <dbReference type="ARBA" id="ARBA00022989"/>
    </source>
</evidence>
<evidence type="ECO:0000313" key="12">
    <source>
        <dbReference type="EMBL" id="BAI80705.1"/>
    </source>
</evidence>
<protein>
    <submittedName>
        <fullName evidence="12">Polar amino acid ABC transporter, permease</fullName>
    </submittedName>
</protein>
<dbReference type="InterPro" id="IPR010065">
    <property type="entry name" value="AA_ABC_transptr_permease_3TM"/>
</dbReference>
<accession>D3PDN2</accession>
<evidence type="ECO:0000256" key="7">
    <source>
        <dbReference type="ARBA" id="ARBA00022970"/>
    </source>
</evidence>
<dbReference type="Pfam" id="PF00528">
    <property type="entry name" value="BPD_transp_1"/>
    <property type="match status" value="1"/>
</dbReference>
<dbReference type="HOGENOM" id="CLU_019602_1_2_0"/>
<dbReference type="PROSITE" id="PS50928">
    <property type="entry name" value="ABC_TM1"/>
    <property type="match status" value="1"/>
</dbReference>
<comment type="subcellular location">
    <subcellularLocation>
        <location evidence="2">Cell inner membrane</location>
        <topology evidence="2">Multi-pass membrane protein</topology>
    </subcellularLocation>
    <subcellularLocation>
        <location evidence="10">Cell membrane</location>
        <topology evidence="10">Multi-pass membrane protein</topology>
    </subcellularLocation>
</comment>
<evidence type="ECO:0000256" key="4">
    <source>
        <dbReference type="ARBA" id="ARBA00022448"/>
    </source>
</evidence>
<evidence type="ECO:0000256" key="10">
    <source>
        <dbReference type="RuleBase" id="RU363032"/>
    </source>
</evidence>
<dbReference type="OrthoDB" id="5470298at2"/>
<evidence type="ECO:0000256" key="1">
    <source>
        <dbReference type="ARBA" id="ARBA00003159"/>
    </source>
</evidence>
<evidence type="ECO:0000313" key="13">
    <source>
        <dbReference type="Proteomes" id="UP000001520"/>
    </source>
</evidence>
<dbReference type="InterPro" id="IPR043429">
    <property type="entry name" value="ArtM/GltK/GlnP/TcyL/YhdX-like"/>
</dbReference>
<dbReference type="Proteomes" id="UP000001520">
    <property type="component" value="Chromosome"/>
</dbReference>
<reference evidence="12 13" key="1">
    <citation type="journal article" date="2010" name="DNA Res.">
        <title>Bacterial lifestyle in a deep-sea hydrothermal vent chimney revealed by the genome sequence of the thermophilic bacterium Deferribacter desulfuricans SSM1.</title>
        <authorList>
            <person name="Takaki Y."/>
            <person name="Shimamura S."/>
            <person name="Nakagawa S."/>
            <person name="Fukuhara Y."/>
            <person name="Horikawa H."/>
            <person name="Ankai A."/>
            <person name="Harada T."/>
            <person name="Hosoyama A."/>
            <person name="Oguchi A."/>
            <person name="Fukui S."/>
            <person name="Fujita N."/>
            <person name="Takami H."/>
            <person name="Takai K."/>
        </authorList>
    </citation>
    <scope>NUCLEOTIDE SEQUENCE [LARGE SCALE GENOMIC DNA]</scope>
    <source>
        <strain evidence="13">DSM 14783 / JCM 11476 / NBRC 101012 / SSM1</strain>
    </source>
</reference>
<dbReference type="Gene3D" id="1.10.3720.10">
    <property type="entry name" value="MetI-like"/>
    <property type="match status" value="1"/>
</dbReference>
<dbReference type="AlphaFoldDB" id="D3PDN2"/>
<feature type="transmembrane region" description="Helical" evidence="10">
    <location>
        <begin position="228"/>
        <end position="250"/>
    </location>
</feature>
<comment type="function">
    <text evidence="1">Part of the binding-protein-dependent transport system for glutamine; probably responsible for the translocation of the substrate across the membrane.</text>
</comment>
<evidence type="ECO:0000256" key="3">
    <source>
        <dbReference type="ARBA" id="ARBA00010072"/>
    </source>
</evidence>
<dbReference type="CDD" id="cd06261">
    <property type="entry name" value="TM_PBP2"/>
    <property type="match status" value="1"/>
</dbReference>
<feature type="transmembrane region" description="Helical" evidence="10">
    <location>
        <begin position="108"/>
        <end position="132"/>
    </location>
</feature>
<evidence type="ECO:0000256" key="2">
    <source>
        <dbReference type="ARBA" id="ARBA00004429"/>
    </source>
</evidence>
<dbReference type="GO" id="GO:0006865">
    <property type="term" value="P:amino acid transport"/>
    <property type="evidence" value="ECO:0007669"/>
    <property type="project" value="UniProtKB-KW"/>
</dbReference>
<name>D3PDN2_DEFDS</name>
<feature type="domain" description="ABC transmembrane type-1" evidence="11">
    <location>
        <begin position="60"/>
        <end position="247"/>
    </location>
</feature>
<keyword evidence="6 10" id="KW-0812">Transmembrane</keyword>
<keyword evidence="8 10" id="KW-1133">Transmembrane helix</keyword>
<comment type="similarity">
    <text evidence="3">Belongs to the binding-protein-dependent transport system permease family. HisMQ subfamily.</text>
</comment>
<dbReference type="STRING" id="639282.DEFDS_1237"/>
<dbReference type="GO" id="GO:0022857">
    <property type="term" value="F:transmembrane transporter activity"/>
    <property type="evidence" value="ECO:0007669"/>
    <property type="project" value="InterPro"/>
</dbReference>
<keyword evidence="9 10" id="KW-0472">Membrane</keyword>
<keyword evidence="13" id="KW-1185">Reference proteome</keyword>
<dbReference type="KEGG" id="ddf:DEFDS_1237"/>
<sequence length="258" mass="29593">MTVKKLLQVFAFLFLLSIFIFAVFKGATSSGYNWQWFRVKKLFFEVNEGKLIFGPLIKGLFVTFKISFFSFIITNIFGFVFGIFRTLNSFSARLLGYLYVEIFRNTPLLIQILFFYFVIAPVFNISAFWSAIIAVSMFEGAYACEIIRAGIENVDTGQWEASYSLGLNTFKTFIYIILPQAIKTVIYPLTNIFVSLIKDSALVSVIAIYDLTMEAQKAISETFMTFEIWIIVAFTYLFINIIITFTIKVLHKKSLRGA</sequence>
<evidence type="ECO:0000256" key="9">
    <source>
        <dbReference type="ARBA" id="ARBA00023136"/>
    </source>
</evidence>
<keyword evidence="5" id="KW-1003">Cell membrane</keyword>
<dbReference type="InterPro" id="IPR035906">
    <property type="entry name" value="MetI-like_sf"/>
</dbReference>
<dbReference type="eggNOG" id="COG0765">
    <property type="taxonomic scope" value="Bacteria"/>
</dbReference>
<keyword evidence="7" id="KW-0029">Amino-acid transport</keyword>
<organism evidence="12 13">
    <name type="scientific">Deferribacter desulfuricans (strain DSM 14783 / JCM 11476 / NBRC 101012 / SSM1)</name>
    <dbReference type="NCBI Taxonomy" id="639282"/>
    <lineage>
        <taxon>Bacteria</taxon>
        <taxon>Pseudomonadati</taxon>
        <taxon>Deferribacterota</taxon>
        <taxon>Deferribacteres</taxon>
        <taxon>Deferribacterales</taxon>
        <taxon>Deferribacteraceae</taxon>
        <taxon>Deferribacter</taxon>
    </lineage>
</organism>
<evidence type="ECO:0000256" key="6">
    <source>
        <dbReference type="ARBA" id="ARBA00022692"/>
    </source>
</evidence>
<evidence type="ECO:0000256" key="5">
    <source>
        <dbReference type="ARBA" id="ARBA00022475"/>
    </source>
</evidence>
<dbReference type="NCBIfam" id="TIGR01726">
    <property type="entry name" value="HEQRo_perm_3TM"/>
    <property type="match status" value="1"/>
</dbReference>
<dbReference type="GO" id="GO:0043190">
    <property type="term" value="C:ATP-binding cassette (ABC) transporter complex"/>
    <property type="evidence" value="ECO:0007669"/>
    <property type="project" value="InterPro"/>
</dbReference>